<dbReference type="InterPro" id="IPR000182">
    <property type="entry name" value="GNAT_dom"/>
</dbReference>
<evidence type="ECO:0000313" key="6">
    <source>
        <dbReference type="Proteomes" id="UP000432464"/>
    </source>
</evidence>
<keyword evidence="1 5" id="KW-0808">Transferase</keyword>
<evidence type="ECO:0000256" key="3">
    <source>
        <dbReference type="SAM" id="MobiDB-lite"/>
    </source>
</evidence>
<evidence type="ECO:0000256" key="2">
    <source>
        <dbReference type="ARBA" id="ARBA00023315"/>
    </source>
</evidence>
<dbReference type="Gene3D" id="3.40.630.30">
    <property type="match status" value="1"/>
</dbReference>
<gene>
    <name evidence="5" type="ORF">GLP40_09540</name>
</gene>
<dbReference type="InterPro" id="IPR050832">
    <property type="entry name" value="Bact_Acetyltransf"/>
</dbReference>
<dbReference type="PANTHER" id="PTHR43877">
    <property type="entry name" value="AMINOALKYLPHOSPHONATE N-ACETYLTRANSFERASE-RELATED-RELATED"/>
    <property type="match status" value="1"/>
</dbReference>
<protein>
    <submittedName>
        <fullName evidence="5">GNAT family N-acetyltransferase</fullName>
    </submittedName>
</protein>
<feature type="domain" description="N-acetyltransferase" evidence="4">
    <location>
        <begin position="41"/>
        <end position="200"/>
    </location>
</feature>
<comment type="caution">
    <text evidence="5">The sequence shown here is derived from an EMBL/GenBank/DDBJ whole genome shotgun (WGS) entry which is preliminary data.</text>
</comment>
<keyword evidence="6" id="KW-1185">Reference proteome</keyword>
<evidence type="ECO:0000256" key="1">
    <source>
        <dbReference type="ARBA" id="ARBA00022679"/>
    </source>
</evidence>
<dbReference type="InterPro" id="IPR016181">
    <property type="entry name" value="Acyl_CoA_acyltransferase"/>
</dbReference>
<name>A0A6I3KU37_9NOCA</name>
<dbReference type="AlphaFoldDB" id="A0A6I3KU37"/>
<accession>A0A6I3KU37</accession>
<keyword evidence="2" id="KW-0012">Acyltransferase</keyword>
<dbReference type="Pfam" id="PF13508">
    <property type="entry name" value="Acetyltransf_7"/>
    <property type="match status" value="1"/>
</dbReference>
<organism evidence="5 6">
    <name type="scientific">Nocardia aurantiaca</name>
    <dbReference type="NCBI Taxonomy" id="2675850"/>
    <lineage>
        <taxon>Bacteria</taxon>
        <taxon>Bacillati</taxon>
        <taxon>Actinomycetota</taxon>
        <taxon>Actinomycetes</taxon>
        <taxon>Mycobacteriales</taxon>
        <taxon>Nocardiaceae</taxon>
        <taxon>Nocardia</taxon>
    </lineage>
</organism>
<dbReference type="SUPFAM" id="SSF55729">
    <property type="entry name" value="Acyl-CoA N-acyltransferases (Nat)"/>
    <property type="match status" value="1"/>
</dbReference>
<proteinExistence type="predicted"/>
<feature type="compositionally biased region" description="Low complexity" evidence="3">
    <location>
        <begin position="13"/>
        <end position="33"/>
    </location>
</feature>
<dbReference type="PROSITE" id="PS51186">
    <property type="entry name" value="GNAT"/>
    <property type="match status" value="1"/>
</dbReference>
<feature type="compositionally biased region" description="Basic and acidic residues" evidence="3">
    <location>
        <begin position="1"/>
        <end position="11"/>
    </location>
</feature>
<sequence length="215" mass="23514">MVRGASGERRSARSGPSAAAAEGENAIAGAANSPKRSGGKWSIAPLGAEHTHGLAACHVACWREAYQGLVPQHVLDAFDVDQRAAAWERIRIKYPGHVVVAVVDDAVVGFAASGPAREQNPPTPLELTAMYVRAAYYGTGLADDLMRTVLSDEGDTSLWVFEENPRAQAFYKRYGFELDGERRVEAFTPALQVRMVRRAPRDEDRRPTPGITRRR</sequence>
<dbReference type="EMBL" id="WMBB01000004">
    <property type="protein sequence ID" value="MTE13017.1"/>
    <property type="molecule type" value="Genomic_DNA"/>
</dbReference>
<dbReference type="GO" id="GO:0016747">
    <property type="term" value="F:acyltransferase activity, transferring groups other than amino-acyl groups"/>
    <property type="evidence" value="ECO:0007669"/>
    <property type="project" value="InterPro"/>
</dbReference>
<evidence type="ECO:0000259" key="4">
    <source>
        <dbReference type="PROSITE" id="PS51186"/>
    </source>
</evidence>
<evidence type="ECO:0000313" key="5">
    <source>
        <dbReference type="EMBL" id="MTE13017.1"/>
    </source>
</evidence>
<dbReference type="Proteomes" id="UP000432464">
    <property type="component" value="Unassembled WGS sequence"/>
</dbReference>
<feature type="region of interest" description="Disordered" evidence="3">
    <location>
        <begin position="1"/>
        <end position="43"/>
    </location>
</feature>
<reference evidence="5 6" key="1">
    <citation type="submission" date="2019-11" db="EMBL/GenBank/DDBJ databases">
        <title>Nocardia sp. nov. CT2-14 isolated from soil.</title>
        <authorList>
            <person name="Kanchanasin P."/>
            <person name="Tanasupawat S."/>
            <person name="Yuki M."/>
            <person name="Kudo T."/>
        </authorList>
    </citation>
    <scope>NUCLEOTIDE SEQUENCE [LARGE SCALE GENOMIC DNA]</scope>
    <source>
        <strain evidence="5 6">CT2-14</strain>
    </source>
</reference>